<evidence type="ECO:0000313" key="1">
    <source>
        <dbReference type="EMBL" id="SFC75080.1"/>
    </source>
</evidence>
<reference evidence="1 2" key="1">
    <citation type="submission" date="2016-10" db="EMBL/GenBank/DDBJ databases">
        <authorList>
            <person name="de Groot N.N."/>
        </authorList>
    </citation>
    <scope>NUCLEOTIDE SEQUENCE [LARGE SCALE GENOMIC DNA]</scope>
    <source>
        <strain evidence="1 2">DSM 6793</strain>
    </source>
</reference>
<dbReference type="EMBL" id="FOLE01000009">
    <property type="protein sequence ID" value="SFC75080.1"/>
    <property type="molecule type" value="Genomic_DNA"/>
</dbReference>
<dbReference type="Proteomes" id="UP000199514">
    <property type="component" value="Unassembled WGS sequence"/>
</dbReference>
<dbReference type="GO" id="GO:0020037">
    <property type="term" value="F:heme binding"/>
    <property type="evidence" value="ECO:0007669"/>
    <property type="project" value="InterPro"/>
</dbReference>
<protein>
    <submittedName>
        <fullName evidence="1">Cytochrome C oxidase, cbb3-type, subunit III</fullName>
    </submittedName>
</protein>
<name>A0A1I1M066_9BACT</name>
<dbReference type="RefSeq" id="WP_091514550.1">
    <property type="nucleotide sequence ID" value="NZ_FOLE01000009.1"/>
</dbReference>
<dbReference type="GO" id="GO:0009055">
    <property type="term" value="F:electron transfer activity"/>
    <property type="evidence" value="ECO:0007669"/>
    <property type="project" value="InterPro"/>
</dbReference>
<dbReference type="SUPFAM" id="SSF46626">
    <property type="entry name" value="Cytochrome c"/>
    <property type="match status" value="2"/>
</dbReference>
<organism evidence="1 2">
    <name type="scientific">Flexibacter flexilis DSM 6793</name>
    <dbReference type="NCBI Taxonomy" id="927664"/>
    <lineage>
        <taxon>Bacteria</taxon>
        <taxon>Pseudomonadati</taxon>
        <taxon>Bacteroidota</taxon>
        <taxon>Cytophagia</taxon>
        <taxon>Cytophagales</taxon>
        <taxon>Flexibacteraceae</taxon>
        <taxon>Flexibacter</taxon>
    </lineage>
</organism>
<dbReference type="OrthoDB" id="1524066at2"/>
<dbReference type="AlphaFoldDB" id="A0A1I1M066"/>
<evidence type="ECO:0000313" key="2">
    <source>
        <dbReference type="Proteomes" id="UP000199514"/>
    </source>
</evidence>
<keyword evidence="2" id="KW-1185">Reference proteome</keyword>
<sequence length="219" mass="23599">MSLANRLLVGVLAFGAAITYNSCKSEYLEDINPVCFQQDVQPIFVSKCTQSGCHNSQDREHGYDLTTYESIVSQGISAGNFRKSELYKILVQPVAQMPPNSHGGRLSDDQITKIALWIEQGAKNTTCEATTCNTTNITYSLSVKPIMDNYCIGCHGDGDISGNVDLSNYNGVKAAINQKLISSINHDGTASAMPENGAKLSNCNISIIQAWIDAGAPNN</sequence>
<dbReference type="InterPro" id="IPR036909">
    <property type="entry name" value="Cyt_c-like_dom_sf"/>
</dbReference>
<proteinExistence type="predicted"/>
<accession>A0A1I1M066</accession>
<gene>
    <name evidence="1" type="ORF">SAMN05421780_10976</name>
</gene>
<dbReference type="STRING" id="927664.SAMN05421780_10976"/>
<dbReference type="PANTHER" id="PTHR35889:SF3">
    <property type="entry name" value="F-BOX DOMAIN-CONTAINING PROTEIN"/>
    <property type="match status" value="1"/>
</dbReference>
<dbReference type="PANTHER" id="PTHR35889">
    <property type="entry name" value="CYCLOINULO-OLIGOSACCHARIDE FRUCTANOTRANSFERASE-RELATED"/>
    <property type="match status" value="1"/>
</dbReference>